<dbReference type="Proteomes" id="UP001189429">
    <property type="component" value="Unassembled WGS sequence"/>
</dbReference>
<gene>
    <name evidence="1" type="ORF">PCOR1329_LOCUS22157</name>
</gene>
<sequence>MAFGCNPDSRISLSRDMAHCHCSPFSHALITALQMDDVGLHLRSRHLAEQRQGRFPLPALLARAGPGAVDCRNPAPSCISHLTEQRQSLFPLPALLARAGPVAVYTTSGSSLASRIAPSSASAHSHCPETFSHAL</sequence>
<comment type="caution">
    <text evidence="1">The sequence shown here is derived from an EMBL/GenBank/DDBJ whole genome shotgun (WGS) entry which is preliminary data.</text>
</comment>
<proteinExistence type="predicted"/>
<protein>
    <submittedName>
        <fullName evidence="1">Uncharacterized protein</fullName>
    </submittedName>
</protein>
<evidence type="ECO:0000313" key="2">
    <source>
        <dbReference type="Proteomes" id="UP001189429"/>
    </source>
</evidence>
<evidence type="ECO:0000313" key="1">
    <source>
        <dbReference type="EMBL" id="CAK0820502.1"/>
    </source>
</evidence>
<accession>A0ABN9RP87</accession>
<organism evidence="1 2">
    <name type="scientific">Prorocentrum cordatum</name>
    <dbReference type="NCBI Taxonomy" id="2364126"/>
    <lineage>
        <taxon>Eukaryota</taxon>
        <taxon>Sar</taxon>
        <taxon>Alveolata</taxon>
        <taxon>Dinophyceae</taxon>
        <taxon>Prorocentrales</taxon>
        <taxon>Prorocentraceae</taxon>
        <taxon>Prorocentrum</taxon>
    </lineage>
</organism>
<feature type="non-terminal residue" evidence="1">
    <location>
        <position position="135"/>
    </location>
</feature>
<reference evidence="1" key="1">
    <citation type="submission" date="2023-10" db="EMBL/GenBank/DDBJ databases">
        <authorList>
            <person name="Chen Y."/>
            <person name="Shah S."/>
            <person name="Dougan E. K."/>
            <person name="Thang M."/>
            <person name="Chan C."/>
        </authorList>
    </citation>
    <scope>NUCLEOTIDE SEQUENCE [LARGE SCALE GENOMIC DNA]</scope>
</reference>
<keyword evidence="2" id="KW-1185">Reference proteome</keyword>
<name>A0ABN9RP87_9DINO</name>
<dbReference type="EMBL" id="CAUYUJ010007366">
    <property type="protein sequence ID" value="CAK0820502.1"/>
    <property type="molecule type" value="Genomic_DNA"/>
</dbReference>